<dbReference type="Pfam" id="PF00106">
    <property type="entry name" value="adh_short"/>
    <property type="match status" value="1"/>
</dbReference>
<organism evidence="2 3">
    <name type="scientific">Perkinsus chesapeaki</name>
    <name type="common">Clam parasite</name>
    <name type="synonym">Perkinsus andrewsi</name>
    <dbReference type="NCBI Taxonomy" id="330153"/>
    <lineage>
        <taxon>Eukaryota</taxon>
        <taxon>Sar</taxon>
        <taxon>Alveolata</taxon>
        <taxon>Perkinsozoa</taxon>
        <taxon>Perkinsea</taxon>
        <taxon>Perkinsida</taxon>
        <taxon>Perkinsidae</taxon>
        <taxon>Perkinsus</taxon>
    </lineage>
</organism>
<dbReference type="InterPro" id="IPR036291">
    <property type="entry name" value="NAD(P)-bd_dom_sf"/>
</dbReference>
<dbReference type="Proteomes" id="UP000591131">
    <property type="component" value="Unassembled WGS sequence"/>
</dbReference>
<comment type="caution">
    <text evidence="2">The sequence shown here is derived from an EMBL/GenBank/DDBJ whole genome shotgun (WGS) entry which is preliminary data.</text>
</comment>
<dbReference type="PRINTS" id="PR00081">
    <property type="entry name" value="GDHRDH"/>
</dbReference>
<name>A0A7J6KU74_PERCH</name>
<dbReference type="PRINTS" id="PR00080">
    <property type="entry name" value="SDRFAMILY"/>
</dbReference>
<evidence type="ECO:0000256" key="1">
    <source>
        <dbReference type="RuleBase" id="RU000363"/>
    </source>
</evidence>
<dbReference type="GO" id="GO:0005789">
    <property type="term" value="C:endoplasmic reticulum membrane"/>
    <property type="evidence" value="ECO:0007669"/>
    <property type="project" value="TreeGrafter"/>
</dbReference>
<proteinExistence type="inferred from homology"/>
<dbReference type="OrthoDB" id="37659at2759"/>
<dbReference type="PANTHER" id="PTHR43550">
    <property type="entry name" value="3-KETODIHYDROSPHINGOSINE REDUCTASE"/>
    <property type="match status" value="1"/>
</dbReference>
<reference evidence="2 3" key="1">
    <citation type="submission" date="2020-04" db="EMBL/GenBank/DDBJ databases">
        <title>Perkinsus chesapeaki whole genome sequence.</title>
        <authorList>
            <person name="Bogema D.R."/>
        </authorList>
    </citation>
    <scope>NUCLEOTIDE SEQUENCE [LARGE SCALE GENOMIC DNA]</scope>
    <source>
        <strain evidence="2">ATCC PRA-425</strain>
    </source>
</reference>
<evidence type="ECO:0000313" key="2">
    <source>
        <dbReference type="EMBL" id="KAF4650046.1"/>
    </source>
</evidence>
<gene>
    <name evidence="2" type="primary">TSC10_1</name>
    <name evidence="2" type="ORF">FOL47_001479</name>
</gene>
<dbReference type="GO" id="GO:0006666">
    <property type="term" value="P:3-keto-sphinganine metabolic process"/>
    <property type="evidence" value="ECO:0007669"/>
    <property type="project" value="TreeGrafter"/>
</dbReference>
<comment type="similarity">
    <text evidence="1">Belongs to the short-chain dehydrogenases/reductases (SDR) family.</text>
</comment>
<dbReference type="PROSITE" id="PS00061">
    <property type="entry name" value="ADH_SHORT"/>
    <property type="match status" value="1"/>
</dbReference>
<keyword evidence="3" id="KW-1185">Reference proteome</keyword>
<dbReference type="GO" id="GO:0030148">
    <property type="term" value="P:sphingolipid biosynthetic process"/>
    <property type="evidence" value="ECO:0007669"/>
    <property type="project" value="TreeGrafter"/>
</dbReference>
<sequence>MEVLKEALKEVKRINSDCDVAIISCDITDPQKVDEMFEKELVADSIDWLLNCAGMSLPGLAEETSIKDIMSELNLNYLGSVFMARKVLPSMKTKGRGRIAFVSSQAAQIGVYGYASYSASKFAIRGYAETLRQETEVHNVQVCIIYPPDTKTPGFDHENTRKPEITQLISQTSGLMDPDTVGKAALSGVCRGDLNIWCGLEGFGLSQISAGMTPPNSLLHGVFQVLSASLLKLISFFVVMQLDWVVKSNENKPYKRAGSSSRKQD</sequence>
<dbReference type="SUPFAM" id="SSF51735">
    <property type="entry name" value="NAD(P)-binding Rossmann-fold domains"/>
    <property type="match status" value="1"/>
</dbReference>
<dbReference type="InterPro" id="IPR002347">
    <property type="entry name" value="SDR_fam"/>
</dbReference>
<dbReference type="PANTHER" id="PTHR43550:SF3">
    <property type="entry name" value="3-KETODIHYDROSPHINGOSINE REDUCTASE"/>
    <property type="match status" value="1"/>
</dbReference>
<protein>
    <submittedName>
        <fullName evidence="2">3-dehydrosphinganine reductase</fullName>
    </submittedName>
</protein>
<dbReference type="InterPro" id="IPR020904">
    <property type="entry name" value="Sc_DH/Rdtase_CS"/>
</dbReference>
<evidence type="ECO:0000313" key="3">
    <source>
        <dbReference type="Proteomes" id="UP000591131"/>
    </source>
</evidence>
<dbReference type="EMBL" id="JAAPAO010001358">
    <property type="protein sequence ID" value="KAF4650046.1"/>
    <property type="molecule type" value="Genomic_DNA"/>
</dbReference>
<dbReference type="GO" id="GO:0047560">
    <property type="term" value="F:3-dehydrosphinganine reductase activity"/>
    <property type="evidence" value="ECO:0007669"/>
    <property type="project" value="TreeGrafter"/>
</dbReference>
<dbReference type="AlphaFoldDB" id="A0A7J6KU74"/>
<dbReference type="Gene3D" id="3.40.50.720">
    <property type="entry name" value="NAD(P)-binding Rossmann-like Domain"/>
    <property type="match status" value="1"/>
</dbReference>
<accession>A0A7J6KU74</accession>